<dbReference type="SUPFAM" id="SSF54593">
    <property type="entry name" value="Glyoxalase/Bleomycin resistance protein/Dihydroxybiphenyl dioxygenase"/>
    <property type="match status" value="1"/>
</dbReference>
<gene>
    <name evidence="2" type="ORF">C6569_17340</name>
</gene>
<dbReference type="PANTHER" id="PTHR33993:SF14">
    <property type="entry name" value="GB|AAF24581.1"/>
    <property type="match status" value="1"/>
</dbReference>
<dbReference type="CDD" id="cd07247">
    <property type="entry name" value="SgaA_N_like"/>
    <property type="match status" value="1"/>
</dbReference>
<dbReference type="OrthoDB" id="9792323at2"/>
<feature type="domain" description="VOC" evidence="1">
    <location>
        <begin position="4"/>
        <end position="120"/>
    </location>
</feature>
<dbReference type="RefSeq" id="WP_106750054.1">
    <property type="nucleotide sequence ID" value="NZ_CP027668.1"/>
</dbReference>
<proteinExistence type="predicted"/>
<keyword evidence="3" id="KW-1185">Reference proteome</keyword>
<dbReference type="PROSITE" id="PS51819">
    <property type="entry name" value="VOC"/>
    <property type="match status" value="1"/>
</dbReference>
<reference evidence="2 3" key="1">
    <citation type="submission" date="2018-03" db="EMBL/GenBank/DDBJ databases">
        <title>Genome sequencing of Phreatobacter sp.</title>
        <authorList>
            <person name="Kim S.-J."/>
            <person name="Heo J."/>
            <person name="Kwon S.-W."/>
        </authorList>
    </citation>
    <scope>NUCLEOTIDE SEQUENCE [LARGE SCALE GENOMIC DNA]</scope>
    <source>
        <strain evidence="2 3">S-12</strain>
    </source>
</reference>
<organism evidence="2 3">
    <name type="scientific">Phreatobacter cathodiphilus</name>
    <dbReference type="NCBI Taxonomy" id="1868589"/>
    <lineage>
        <taxon>Bacteria</taxon>
        <taxon>Pseudomonadati</taxon>
        <taxon>Pseudomonadota</taxon>
        <taxon>Alphaproteobacteria</taxon>
        <taxon>Hyphomicrobiales</taxon>
        <taxon>Phreatobacteraceae</taxon>
        <taxon>Phreatobacter</taxon>
    </lineage>
</organism>
<evidence type="ECO:0000313" key="3">
    <source>
        <dbReference type="Proteomes" id="UP000237889"/>
    </source>
</evidence>
<dbReference type="AlphaFoldDB" id="A0A2S0NET6"/>
<dbReference type="InterPro" id="IPR004360">
    <property type="entry name" value="Glyas_Fos-R_dOase_dom"/>
</dbReference>
<accession>A0A2S0NET6</accession>
<protein>
    <submittedName>
        <fullName evidence="2">VOC family protein</fullName>
    </submittedName>
</protein>
<dbReference type="KEGG" id="phr:C6569_17340"/>
<dbReference type="PANTHER" id="PTHR33993">
    <property type="entry name" value="GLYOXALASE-RELATED"/>
    <property type="match status" value="1"/>
</dbReference>
<name>A0A2S0NET6_9HYPH</name>
<sequence length="126" mass="13440">MSGRFNWNELMTNDIAKAKAFYGQTLGWTFDPFPMPDGEYWIAKAPDGTPTAGIMPMDPQDTESQPGWLSYVQVDDLDRAVSAVTSSGGQVLQEPLDIPNVGRIAVVEDPAGAVLGLMKPAAAPAS</sequence>
<dbReference type="InterPro" id="IPR052164">
    <property type="entry name" value="Anthracycline_SecMetBiosynth"/>
</dbReference>
<evidence type="ECO:0000313" key="2">
    <source>
        <dbReference type="EMBL" id="AVO46684.1"/>
    </source>
</evidence>
<dbReference type="Gene3D" id="3.10.180.10">
    <property type="entry name" value="2,3-Dihydroxybiphenyl 1,2-Dioxygenase, domain 1"/>
    <property type="match status" value="1"/>
</dbReference>
<dbReference type="Proteomes" id="UP000237889">
    <property type="component" value="Chromosome"/>
</dbReference>
<dbReference type="InterPro" id="IPR029068">
    <property type="entry name" value="Glyas_Bleomycin-R_OHBP_Dase"/>
</dbReference>
<dbReference type="InterPro" id="IPR037523">
    <property type="entry name" value="VOC_core"/>
</dbReference>
<dbReference type="EMBL" id="CP027668">
    <property type="protein sequence ID" value="AVO46684.1"/>
    <property type="molecule type" value="Genomic_DNA"/>
</dbReference>
<dbReference type="Pfam" id="PF00903">
    <property type="entry name" value="Glyoxalase"/>
    <property type="match status" value="1"/>
</dbReference>
<evidence type="ECO:0000259" key="1">
    <source>
        <dbReference type="PROSITE" id="PS51819"/>
    </source>
</evidence>